<name>A0AAV5VGF1_9BILA</name>
<dbReference type="PROSITE" id="PS00028">
    <property type="entry name" value="ZINC_FINGER_C2H2_1"/>
    <property type="match status" value="1"/>
</dbReference>
<dbReference type="InterPro" id="IPR013087">
    <property type="entry name" value="Znf_C2H2_type"/>
</dbReference>
<evidence type="ECO:0000313" key="3">
    <source>
        <dbReference type="EMBL" id="GMT18802.1"/>
    </source>
</evidence>
<evidence type="ECO:0000256" key="1">
    <source>
        <dbReference type="SAM" id="MobiDB-lite"/>
    </source>
</evidence>
<organism evidence="3 4">
    <name type="scientific">Pristionchus fissidentatus</name>
    <dbReference type="NCBI Taxonomy" id="1538716"/>
    <lineage>
        <taxon>Eukaryota</taxon>
        <taxon>Metazoa</taxon>
        <taxon>Ecdysozoa</taxon>
        <taxon>Nematoda</taxon>
        <taxon>Chromadorea</taxon>
        <taxon>Rhabditida</taxon>
        <taxon>Rhabditina</taxon>
        <taxon>Diplogasteromorpha</taxon>
        <taxon>Diplogasteroidea</taxon>
        <taxon>Neodiplogasteridae</taxon>
        <taxon>Pristionchus</taxon>
    </lineage>
</organism>
<reference evidence="3" key="1">
    <citation type="submission" date="2023-10" db="EMBL/GenBank/DDBJ databases">
        <title>Genome assembly of Pristionchus species.</title>
        <authorList>
            <person name="Yoshida K."/>
            <person name="Sommer R.J."/>
        </authorList>
    </citation>
    <scope>NUCLEOTIDE SEQUENCE</scope>
    <source>
        <strain evidence="3">RS5133</strain>
    </source>
</reference>
<feature type="domain" description="C2H2-type" evidence="2">
    <location>
        <begin position="31"/>
        <end position="52"/>
    </location>
</feature>
<feature type="region of interest" description="Disordered" evidence="1">
    <location>
        <begin position="68"/>
        <end position="171"/>
    </location>
</feature>
<evidence type="ECO:0000313" key="4">
    <source>
        <dbReference type="Proteomes" id="UP001432322"/>
    </source>
</evidence>
<dbReference type="SMART" id="SM00355">
    <property type="entry name" value="ZnF_C2H2"/>
    <property type="match status" value="3"/>
</dbReference>
<protein>
    <recommendedName>
        <fullName evidence="2">C2H2-type domain-containing protein</fullName>
    </recommendedName>
</protein>
<comment type="caution">
    <text evidence="3">The sequence shown here is derived from an EMBL/GenBank/DDBJ whole genome shotgun (WGS) entry which is preliminary data.</text>
</comment>
<keyword evidence="4" id="KW-1185">Reference proteome</keyword>
<dbReference type="AlphaFoldDB" id="A0AAV5VGF1"/>
<accession>A0AAV5VGF1</accession>
<dbReference type="Proteomes" id="UP001432322">
    <property type="component" value="Unassembled WGS sequence"/>
</dbReference>
<evidence type="ECO:0000259" key="2">
    <source>
        <dbReference type="PROSITE" id="PS00028"/>
    </source>
</evidence>
<feature type="compositionally biased region" description="Low complexity" evidence="1">
    <location>
        <begin position="138"/>
        <end position="158"/>
    </location>
</feature>
<dbReference type="EMBL" id="BTSY01000003">
    <property type="protein sequence ID" value="GMT18802.1"/>
    <property type="molecule type" value="Genomic_DNA"/>
</dbReference>
<proteinExistence type="predicted"/>
<sequence length="302" mass="33675">MSGSSNGGAPVKRSFPVGTRGTVHNISAHLCFFCGTTFAQSQDYQKHIVHDHQMASLSYQIYTEEHAQEKKKKKDAKDEVVEGTRAPQRPRMDNSFISLPPSSPLPIPSSLHSVRAPPTPLAQPSPATLPPGRYPANKQSVQQQSTEVQQKQQRPVQQKTEKKVPPMQQTLSSQTVLVQTGAGSDKDCACPVCSEVRFKNGTELMLHCIRDHDAIIRQIDVTVYKGNQELPPKPYEFGANCELCNEDTNTLTKAFEHSIQHHKAHGMKNTDWTSMVYVIKWSTPGNANKALTRIRLKRQVID</sequence>
<feature type="compositionally biased region" description="Pro residues" evidence="1">
    <location>
        <begin position="117"/>
        <end position="133"/>
    </location>
</feature>
<gene>
    <name evidence="3" type="ORF">PFISCL1PPCAC_10099</name>
</gene>